<keyword evidence="1" id="KW-1133">Transmembrane helix</keyword>
<evidence type="ECO:0000313" key="2">
    <source>
        <dbReference type="EMBL" id="KAJ6989817.1"/>
    </source>
</evidence>
<evidence type="ECO:0000313" key="3">
    <source>
        <dbReference type="Proteomes" id="UP001164929"/>
    </source>
</evidence>
<accession>A0AAD6QGA0</accession>
<sequence>MLLLLLKFLCKKYLKIEDVYFFFLLFVDHSISLSSLPCSRRNPVKQLFSSSTFLNLFIDLFFFFNNLYLFLFFSGHRNCETQKPPPELHKLPSTTKIYRNHRQICFFSPEGPFLCTGQCKF</sequence>
<gene>
    <name evidence="2" type="ORF">NC653_018353</name>
</gene>
<dbReference type="Proteomes" id="UP001164929">
    <property type="component" value="Chromosome 7"/>
</dbReference>
<name>A0AAD6QGA0_9ROSI</name>
<proteinExistence type="predicted"/>
<feature type="transmembrane region" description="Helical" evidence="1">
    <location>
        <begin position="51"/>
        <end position="73"/>
    </location>
</feature>
<keyword evidence="1" id="KW-0472">Membrane</keyword>
<keyword evidence="1" id="KW-0812">Transmembrane</keyword>
<evidence type="ECO:0000256" key="1">
    <source>
        <dbReference type="SAM" id="Phobius"/>
    </source>
</evidence>
<protein>
    <submittedName>
        <fullName evidence="2">Uncharacterized protein</fullName>
    </submittedName>
</protein>
<organism evidence="2 3">
    <name type="scientific">Populus alba x Populus x berolinensis</name>
    <dbReference type="NCBI Taxonomy" id="444605"/>
    <lineage>
        <taxon>Eukaryota</taxon>
        <taxon>Viridiplantae</taxon>
        <taxon>Streptophyta</taxon>
        <taxon>Embryophyta</taxon>
        <taxon>Tracheophyta</taxon>
        <taxon>Spermatophyta</taxon>
        <taxon>Magnoliopsida</taxon>
        <taxon>eudicotyledons</taxon>
        <taxon>Gunneridae</taxon>
        <taxon>Pentapetalae</taxon>
        <taxon>rosids</taxon>
        <taxon>fabids</taxon>
        <taxon>Malpighiales</taxon>
        <taxon>Salicaceae</taxon>
        <taxon>Saliceae</taxon>
        <taxon>Populus</taxon>
    </lineage>
</organism>
<dbReference type="EMBL" id="JAQIZT010000007">
    <property type="protein sequence ID" value="KAJ6989817.1"/>
    <property type="molecule type" value="Genomic_DNA"/>
</dbReference>
<feature type="transmembrane region" description="Helical" evidence="1">
    <location>
        <begin position="20"/>
        <end position="39"/>
    </location>
</feature>
<comment type="caution">
    <text evidence="2">The sequence shown here is derived from an EMBL/GenBank/DDBJ whole genome shotgun (WGS) entry which is preliminary data.</text>
</comment>
<dbReference type="AlphaFoldDB" id="A0AAD6QGA0"/>
<reference evidence="2" key="1">
    <citation type="journal article" date="2023" name="Mol. Ecol. Resour.">
        <title>Chromosome-level genome assembly of a triploid poplar Populus alba 'Berolinensis'.</title>
        <authorList>
            <person name="Chen S."/>
            <person name="Yu Y."/>
            <person name="Wang X."/>
            <person name="Wang S."/>
            <person name="Zhang T."/>
            <person name="Zhou Y."/>
            <person name="He R."/>
            <person name="Meng N."/>
            <person name="Wang Y."/>
            <person name="Liu W."/>
            <person name="Liu Z."/>
            <person name="Liu J."/>
            <person name="Guo Q."/>
            <person name="Huang H."/>
            <person name="Sederoff R.R."/>
            <person name="Wang G."/>
            <person name="Qu G."/>
            <person name="Chen S."/>
        </authorList>
    </citation>
    <scope>NUCLEOTIDE SEQUENCE</scope>
    <source>
        <strain evidence="2">SC-2020</strain>
    </source>
</reference>
<keyword evidence="3" id="KW-1185">Reference proteome</keyword>